<dbReference type="AlphaFoldDB" id="W7AZL9"/>
<sequence length="76" mass="8688">MKFEETQWDSMFAGLNSSRFDVVANQVGINKEREKKYDLSVPYSKSTAVIVTAKDNDSIKTTADLKRRESRSKPDK</sequence>
<protein>
    <submittedName>
        <fullName evidence="3">ABC transporter periplasmic protein family 3</fullName>
    </submittedName>
</protein>
<dbReference type="Pfam" id="PF00497">
    <property type="entry name" value="SBP_bac_3"/>
    <property type="match status" value="1"/>
</dbReference>
<dbReference type="PATRIC" id="fig|1265818.5.peg.1670"/>
<dbReference type="PANTHER" id="PTHR35936:SF34">
    <property type="entry name" value="ABC TRANSPORTER EXTRACELLULAR-BINDING PROTEIN YCKB-RELATED"/>
    <property type="match status" value="1"/>
</dbReference>
<dbReference type="PANTHER" id="PTHR35936">
    <property type="entry name" value="MEMBRANE-BOUND LYTIC MUREIN TRANSGLYCOSYLASE F"/>
    <property type="match status" value="1"/>
</dbReference>
<keyword evidence="4" id="KW-1185">Reference proteome</keyword>
<evidence type="ECO:0000313" key="3">
    <source>
        <dbReference type="EMBL" id="EUJ19067.1"/>
    </source>
</evidence>
<dbReference type="SUPFAM" id="SSF53850">
    <property type="entry name" value="Periplasmic binding protein-like II"/>
    <property type="match status" value="1"/>
</dbReference>
<keyword evidence="1" id="KW-0732">Signal</keyword>
<feature type="domain" description="Solute-binding protein family 3/N-terminal" evidence="2">
    <location>
        <begin position="2"/>
        <end position="59"/>
    </location>
</feature>
<evidence type="ECO:0000259" key="2">
    <source>
        <dbReference type="Pfam" id="PF00497"/>
    </source>
</evidence>
<dbReference type="Gene3D" id="3.40.190.10">
    <property type="entry name" value="Periplasmic binding protein-like II"/>
    <property type="match status" value="2"/>
</dbReference>
<dbReference type="EMBL" id="AOCG01000008">
    <property type="protein sequence ID" value="EUJ19067.1"/>
    <property type="molecule type" value="Genomic_DNA"/>
</dbReference>
<evidence type="ECO:0000256" key="1">
    <source>
        <dbReference type="ARBA" id="ARBA00022729"/>
    </source>
</evidence>
<organism evidence="3 4">
    <name type="scientific">Listeria aquatica FSL S10-1188</name>
    <dbReference type="NCBI Taxonomy" id="1265818"/>
    <lineage>
        <taxon>Bacteria</taxon>
        <taxon>Bacillati</taxon>
        <taxon>Bacillota</taxon>
        <taxon>Bacilli</taxon>
        <taxon>Bacillales</taxon>
        <taxon>Listeriaceae</taxon>
        <taxon>Listeria</taxon>
    </lineage>
</organism>
<proteinExistence type="predicted"/>
<dbReference type="STRING" id="1265818.MAQA_08283"/>
<comment type="caution">
    <text evidence="3">The sequence shown here is derived from an EMBL/GenBank/DDBJ whole genome shotgun (WGS) entry which is preliminary data.</text>
</comment>
<dbReference type="InterPro" id="IPR001638">
    <property type="entry name" value="Solute-binding_3/MltF_N"/>
</dbReference>
<reference evidence="3 4" key="1">
    <citation type="journal article" date="2014" name="Int. J. Syst. Evol. Microbiol.">
        <title>Listeria floridensis sp. nov., Listeria aquatica sp. nov., Listeria cornellensis sp. nov., Listeria riparia sp. nov. and Listeria grandensis sp. nov., from agricultural and natural environments.</title>
        <authorList>
            <person name="den Bakker H.C."/>
            <person name="Warchocki S."/>
            <person name="Wright E.M."/>
            <person name="Allred A.F."/>
            <person name="Ahlstrom C."/>
            <person name="Manuel C.S."/>
            <person name="Stasiewicz M.J."/>
            <person name="Burrell A."/>
            <person name="Roof S."/>
            <person name="Strawn L."/>
            <person name="Fortes E.D."/>
            <person name="Nightingale K.K."/>
            <person name="Kephart D."/>
            <person name="Wiedmann M."/>
        </authorList>
    </citation>
    <scope>NUCLEOTIDE SEQUENCE [LARGE SCALE GENOMIC DNA]</scope>
    <source>
        <strain evidence="3 4">FSL S10-1188</strain>
    </source>
</reference>
<gene>
    <name evidence="3" type="ORF">MAQA_08283</name>
</gene>
<accession>W7AZL9</accession>
<evidence type="ECO:0000313" key="4">
    <source>
        <dbReference type="Proteomes" id="UP000019246"/>
    </source>
</evidence>
<dbReference type="Proteomes" id="UP000019246">
    <property type="component" value="Unassembled WGS sequence"/>
</dbReference>
<name>W7AZL9_9LIST</name>